<feature type="transmembrane region" description="Helical" evidence="1">
    <location>
        <begin position="214"/>
        <end position="232"/>
    </location>
</feature>
<protein>
    <submittedName>
        <fullName evidence="2">Uncharacterized protein</fullName>
    </submittedName>
</protein>
<keyword evidence="1" id="KW-1133">Transmembrane helix</keyword>
<dbReference type="RefSeq" id="WP_199383836.1">
    <property type="nucleotide sequence ID" value="NZ_JAEMHM010000007.1"/>
</dbReference>
<keyword evidence="3" id="KW-1185">Reference proteome</keyword>
<comment type="caution">
    <text evidence="2">The sequence shown here is derived from an EMBL/GenBank/DDBJ whole genome shotgun (WGS) entry which is preliminary data.</text>
</comment>
<dbReference type="NCBIfam" id="NF038403">
    <property type="entry name" value="perm_prefix_1"/>
    <property type="match status" value="1"/>
</dbReference>
<dbReference type="Proteomes" id="UP000636888">
    <property type="component" value="Unassembled WGS sequence"/>
</dbReference>
<proteinExistence type="predicted"/>
<dbReference type="EMBL" id="JAEMHM010000007">
    <property type="protein sequence ID" value="MBJ6724939.1"/>
    <property type="molecule type" value="Genomic_DNA"/>
</dbReference>
<evidence type="ECO:0000313" key="3">
    <source>
        <dbReference type="Proteomes" id="UP000636888"/>
    </source>
</evidence>
<evidence type="ECO:0000256" key="1">
    <source>
        <dbReference type="SAM" id="Phobius"/>
    </source>
</evidence>
<dbReference type="InterPro" id="IPR047928">
    <property type="entry name" value="Perm_prefix_1"/>
</dbReference>
<name>A0A8J7IQJ9_9BACT</name>
<feature type="transmembrane region" description="Helical" evidence="1">
    <location>
        <begin position="135"/>
        <end position="154"/>
    </location>
</feature>
<feature type="transmembrane region" description="Helical" evidence="1">
    <location>
        <begin position="82"/>
        <end position="105"/>
    </location>
</feature>
<feature type="transmembrane region" description="Helical" evidence="1">
    <location>
        <begin position="166"/>
        <end position="186"/>
    </location>
</feature>
<reference evidence="2" key="1">
    <citation type="submission" date="2020-12" db="EMBL/GenBank/DDBJ databases">
        <title>Geomonas sp. Red875, isolated from river sediment.</title>
        <authorList>
            <person name="Xu Z."/>
            <person name="Zhang Z."/>
            <person name="Masuda Y."/>
            <person name="Itoh H."/>
            <person name="Senoo K."/>
        </authorList>
    </citation>
    <scope>NUCLEOTIDE SEQUENCE</scope>
    <source>
        <strain evidence="2">Red875</strain>
    </source>
</reference>
<gene>
    <name evidence="2" type="ORF">JFN93_09490</name>
</gene>
<dbReference type="AlphaFoldDB" id="A0A8J7IQJ9"/>
<keyword evidence="1" id="KW-0812">Transmembrane</keyword>
<keyword evidence="1" id="KW-0472">Membrane</keyword>
<evidence type="ECO:0000313" key="2">
    <source>
        <dbReference type="EMBL" id="MBJ6724939.1"/>
    </source>
</evidence>
<organism evidence="2 3">
    <name type="scientific">Geomesophilobacter sediminis</name>
    <dbReference type="NCBI Taxonomy" id="2798584"/>
    <lineage>
        <taxon>Bacteria</taxon>
        <taxon>Pseudomonadati</taxon>
        <taxon>Thermodesulfobacteriota</taxon>
        <taxon>Desulfuromonadia</taxon>
        <taxon>Geobacterales</taxon>
        <taxon>Geobacteraceae</taxon>
        <taxon>Geomesophilobacter</taxon>
    </lineage>
</organism>
<accession>A0A8J7IQJ9</accession>
<sequence length="243" mass="26580">MTADELQQMTRTLIRRGVPVAQARRLTRELAAHAEDIEEELLLSGASPEEARRKARVRLGNAGELVDTFCRSFAEASVFGRFPLLTFVLLPALSFALIPIGTIGVGKLGNLVLDYLQLHGITYSYLQIQDFDQRFFQAYTAIFSIPMSLVFVTLCSRRVRSMKWGAVAATMLSIGGALAVASLSIAPPLRPGAYVSGNLSLGFGFSGTLTGEQWLRAVVPLLVFLLSYAGNIRHGYLVRGRRS</sequence>